<sequence>MTTKHHGMERIDRGVIQTLRNLLLRIEKLEGRLDDEECWNPSLEGVFAPQILAKSPPGPADEVLQQSLDGTEKLAAFIQRGLEIYGKRGEEAKPCLILEIPNEILTSIFHFACQVDNPPFKPRYTAESLSSTTAVHLSISATCRRFRNLLIANPAEWGIWQNIDIQKLKLFQERSQDKPLLVYIKAGFISHKLREEAKSESNEEFESKATKRLERLSAFQGAYKCIMQHRQRFRALAVELLDHGVPRRTALPELAQTSSWQGVSLPLLEELSVAYTVTHLDEHHFFETWVMPRLRSVSITNAIPKGQSCTALSASLVSLQLTFDCRPWPTTGLSLVDLVEFLGSMSSLLDLTLQFNSRINTMPLRGRHGLLQSLEALNLHLGFDDQVFAWDLLGVLKMPVLQSFVLSVDFNADRVQNTVASCLETNNRFAEIRSFELRVFGKAAMGTIVVRDIFCHLHSLRNLSIVAPTKPLDPKGDHIINFWRDSELDYGPSDQDGLFNITFVERLPPLENLRLCGNVFNLKIIEHIYDEYKRKEIPLMLKSLVLKNCRCFDDDLEALYRFIPPHNIICLDDFEGYEDNISNGET</sequence>
<dbReference type="InParanoid" id="A0A0H2R981"/>
<name>A0A0H2R981_9AGAM</name>
<organism evidence="1 2">
    <name type="scientific">Schizopora paradoxa</name>
    <dbReference type="NCBI Taxonomy" id="27342"/>
    <lineage>
        <taxon>Eukaryota</taxon>
        <taxon>Fungi</taxon>
        <taxon>Dikarya</taxon>
        <taxon>Basidiomycota</taxon>
        <taxon>Agaricomycotina</taxon>
        <taxon>Agaricomycetes</taxon>
        <taxon>Hymenochaetales</taxon>
        <taxon>Schizoporaceae</taxon>
        <taxon>Schizopora</taxon>
    </lineage>
</organism>
<gene>
    <name evidence="1" type="ORF">SCHPADRAFT_1001312</name>
</gene>
<keyword evidence="2" id="KW-1185">Reference proteome</keyword>
<evidence type="ECO:0008006" key="3">
    <source>
        <dbReference type="Google" id="ProtNLM"/>
    </source>
</evidence>
<dbReference type="EMBL" id="KQ086114">
    <property type="protein sequence ID" value="KLO07917.1"/>
    <property type="molecule type" value="Genomic_DNA"/>
</dbReference>
<reference evidence="1 2" key="1">
    <citation type="submission" date="2015-04" db="EMBL/GenBank/DDBJ databases">
        <title>Complete genome sequence of Schizopora paradoxa KUC8140, a cosmopolitan wood degrader in East Asia.</title>
        <authorList>
            <consortium name="DOE Joint Genome Institute"/>
            <person name="Min B."/>
            <person name="Park H."/>
            <person name="Jang Y."/>
            <person name="Kim J.-J."/>
            <person name="Kim K.H."/>
            <person name="Pangilinan J."/>
            <person name="Lipzen A."/>
            <person name="Riley R."/>
            <person name="Grigoriev I.V."/>
            <person name="Spatafora J.W."/>
            <person name="Choi I.-G."/>
        </authorList>
    </citation>
    <scope>NUCLEOTIDE SEQUENCE [LARGE SCALE GENOMIC DNA]</scope>
    <source>
        <strain evidence="1 2">KUC8140</strain>
    </source>
</reference>
<accession>A0A0H2R981</accession>
<proteinExistence type="predicted"/>
<dbReference type="AlphaFoldDB" id="A0A0H2R981"/>
<dbReference type="Proteomes" id="UP000053477">
    <property type="component" value="Unassembled WGS sequence"/>
</dbReference>
<protein>
    <recommendedName>
        <fullName evidence="3">F-box domain-containing protein</fullName>
    </recommendedName>
</protein>
<evidence type="ECO:0000313" key="2">
    <source>
        <dbReference type="Proteomes" id="UP000053477"/>
    </source>
</evidence>
<dbReference type="Gene3D" id="3.80.10.10">
    <property type="entry name" value="Ribonuclease Inhibitor"/>
    <property type="match status" value="1"/>
</dbReference>
<dbReference type="SUPFAM" id="SSF52047">
    <property type="entry name" value="RNI-like"/>
    <property type="match status" value="1"/>
</dbReference>
<evidence type="ECO:0000313" key="1">
    <source>
        <dbReference type="EMBL" id="KLO07917.1"/>
    </source>
</evidence>
<dbReference type="OrthoDB" id="3365698at2759"/>
<dbReference type="InterPro" id="IPR032675">
    <property type="entry name" value="LRR_dom_sf"/>
</dbReference>